<keyword evidence="4" id="KW-1185">Reference proteome</keyword>
<dbReference type="GO" id="GO:0005737">
    <property type="term" value="C:cytoplasm"/>
    <property type="evidence" value="ECO:0007669"/>
    <property type="project" value="TreeGrafter"/>
</dbReference>
<evidence type="ECO:0000256" key="2">
    <source>
        <dbReference type="SAM" id="MobiDB-lite"/>
    </source>
</evidence>
<sequence>MPSVTNSPSLFPELTRENVLSFQFSSWYPRFRSLTIKSTIIRPLNPEFREYLDSEGVFLPEGCEDAPLESTLSDDEDDQKDKEHEESSDEEEDDDEPPRRKFAFPEVDRQIRETVSQYGAVFPKLNFSSPRDAAWMLPASSPMKCMSPSDVYTLLKASDFVLHDLEPKSVFDGVENPSSQVPYELELVLRKWYPVDHGRELRCFVRRETLLGISQRDPNYYDFWNESSTQNQVLSAVQTFWSENIKGKWEESQGNYIFDILLTRDLQRAHIIDFNPYAPRTDPLLFTYEELLDLLSRPEADKKPVLKVIDSRSHPAATRNAPAHQHNMVPIEALTLSSGRNVQEFTDLLSQEILRSTTGRESDDDNDDDGGQ</sequence>
<evidence type="ECO:0008006" key="5">
    <source>
        <dbReference type="Google" id="ProtNLM"/>
    </source>
</evidence>
<gene>
    <name evidence="3" type="ORF">NLI96_g8722</name>
</gene>
<name>A0AAD5UZ44_9APHY</name>
<feature type="compositionally biased region" description="Acidic residues" evidence="2">
    <location>
        <begin position="63"/>
        <end position="78"/>
    </location>
</feature>
<protein>
    <recommendedName>
        <fullName evidence="5">Cell division cycle protein 123</fullName>
    </recommendedName>
</protein>
<evidence type="ECO:0000256" key="1">
    <source>
        <dbReference type="ARBA" id="ARBA00011047"/>
    </source>
</evidence>
<dbReference type="Pfam" id="PF07065">
    <property type="entry name" value="D123"/>
    <property type="match status" value="1"/>
</dbReference>
<organism evidence="3 4">
    <name type="scientific">Meripilus lineatus</name>
    <dbReference type="NCBI Taxonomy" id="2056292"/>
    <lineage>
        <taxon>Eukaryota</taxon>
        <taxon>Fungi</taxon>
        <taxon>Dikarya</taxon>
        <taxon>Basidiomycota</taxon>
        <taxon>Agaricomycotina</taxon>
        <taxon>Agaricomycetes</taxon>
        <taxon>Polyporales</taxon>
        <taxon>Meripilaceae</taxon>
        <taxon>Meripilus</taxon>
    </lineage>
</organism>
<feature type="compositionally biased region" description="Acidic residues" evidence="2">
    <location>
        <begin position="86"/>
        <end position="96"/>
    </location>
</feature>
<comment type="similarity">
    <text evidence="1">Belongs to the CDC123 family.</text>
</comment>
<feature type="region of interest" description="Disordered" evidence="2">
    <location>
        <begin position="63"/>
        <end position="105"/>
    </location>
</feature>
<dbReference type="PANTHER" id="PTHR15323:SF6">
    <property type="entry name" value="CELL DIVISION CYCLE PROTEIN 123 HOMOLOG"/>
    <property type="match status" value="1"/>
</dbReference>
<dbReference type="EMBL" id="JANAWD010000406">
    <property type="protein sequence ID" value="KAJ3479936.1"/>
    <property type="molecule type" value="Genomic_DNA"/>
</dbReference>
<dbReference type="PANTHER" id="PTHR15323">
    <property type="entry name" value="D123 PROTEIN"/>
    <property type="match status" value="1"/>
</dbReference>
<accession>A0AAD5UZ44</accession>
<evidence type="ECO:0000313" key="4">
    <source>
        <dbReference type="Proteomes" id="UP001212997"/>
    </source>
</evidence>
<dbReference type="InterPro" id="IPR009772">
    <property type="entry name" value="CDC123"/>
</dbReference>
<proteinExistence type="inferred from homology"/>
<comment type="caution">
    <text evidence="3">The sequence shown here is derived from an EMBL/GenBank/DDBJ whole genome shotgun (WGS) entry which is preliminary data.</text>
</comment>
<dbReference type="Proteomes" id="UP001212997">
    <property type="component" value="Unassembled WGS sequence"/>
</dbReference>
<reference evidence="3" key="1">
    <citation type="submission" date="2022-07" db="EMBL/GenBank/DDBJ databases">
        <title>Genome Sequence of Physisporinus lineatus.</title>
        <authorList>
            <person name="Buettner E."/>
        </authorList>
    </citation>
    <scope>NUCLEOTIDE SEQUENCE</scope>
    <source>
        <strain evidence="3">VT162</strain>
    </source>
</reference>
<evidence type="ECO:0000313" key="3">
    <source>
        <dbReference type="EMBL" id="KAJ3479936.1"/>
    </source>
</evidence>
<dbReference type="AlphaFoldDB" id="A0AAD5UZ44"/>